<dbReference type="PANTHER" id="PTHR33254">
    <property type="entry name" value="4-HYDROXY-4-METHYL-2-OXOGLUTARATE ALDOLASE 3-RELATED"/>
    <property type="match status" value="1"/>
</dbReference>
<dbReference type="CDD" id="cd16841">
    <property type="entry name" value="RraA_family"/>
    <property type="match status" value="1"/>
</dbReference>
<dbReference type="PANTHER" id="PTHR33254:SF4">
    <property type="entry name" value="4-HYDROXY-4-METHYL-2-OXOGLUTARATE ALDOLASE 3-RELATED"/>
    <property type="match status" value="1"/>
</dbReference>
<dbReference type="Gene3D" id="3.50.30.40">
    <property type="entry name" value="Ribonuclease E inhibitor RraA/RraA-like"/>
    <property type="match status" value="1"/>
</dbReference>
<evidence type="ECO:0000256" key="5">
    <source>
        <dbReference type="ARBA" id="ARBA00029596"/>
    </source>
</evidence>
<organism evidence="8 9">
    <name type="scientific">Pseudomonas fluorescens ICMP 11288</name>
    <dbReference type="NCBI Taxonomy" id="1198309"/>
    <lineage>
        <taxon>Bacteria</taxon>
        <taxon>Pseudomonadati</taxon>
        <taxon>Pseudomonadota</taxon>
        <taxon>Gammaproteobacteria</taxon>
        <taxon>Pseudomonadales</taxon>
        <taxon>Pseudomonadaceae</taxon>
        <taxon>Pseudomonas</taxon>
    </lineage>
</organism>
<evidence type="ECO:0000313" key="9">
    <source>
        <dbReference type="Proteomes" id="UP000054197"/>
    </source>
</evidence>
<dbReference type="SUPFAM" id="SSF89562">
    <property type="entry name" value="RraA-like"/>
    <property type="match status" value="1"/>
</dbReference>
<comment type="cofactor">
    <cofactor evidence="1">
        <name>a divalent metal cation</name>
        <dbReference type="ChEBI" id="CHEBI:60240"/>
    </cofactor>
</comment>
<dbReference type="AlphaFoldDB" id="A0A0W0HCS5"/>
<dbReference type="GO" id="GO:0016829">
    <property type="term" value="F:lyase activity"/>
    <property type="evidence" value="ECO:0007669"/>
    <property type="project" value="UniProtKB-KW"/>
</dbReference>
<gene>
    <name evidence="8" type="ORF">AO063_29225</name>
</gene>
<feature type="binding site" evidence="7">
    <location>
        <position position="120"/>
    </location>
    <ligand>
        <name>Mg(2+)</name>
        <dbReference type="ChEBI" id="CHEBI:18420"/>
    </ligand>
</feature>
<evidence type="ECO:0000256" key="2">
    <source>
        <dbReference type="ARBA" id="ARBA00016549"/>
    </source>
</evidence>
<name>A0A0W0HCS5_PSEFL</name>
<dbReference type="NCBIfam" id="NF004850">
    <property type="entry name" value="PRK06201.1"/>
    <property type="match status" value="1"/>
</dbReference>
<feature type="binding site" evidence="7">
    <location>
        <begin position="97"/>
        <end position="100"/>
    </location>
    <ligand>
        <name>substrate</name>
    </ligand>
</feature>
<evidence type="ECO:0000256" key="1">
    <source>
        <dbReference type="ARBA" id="ARBA00001968"/>
    </source>
</evidence>
<reference evidence="8 9" key="1">
    <citation type="submission" date="2015-09" db="EMBL/GenBank/DDBJ databases">
        <title>Genome sequence of ICMP 11288.</title>
        <authorList>
            <person name="Visnovsky S."/>
            <person name="Lu A."/>
            <person name="Panda P."/>
            <person name="Pitman A."/>
        </authorList>
    </citation>
    <scope>NUCLEOTIDE SEQUENCE [LARGE SCALE GENOMIC DNA]</scope>
    <source>
        <strain evidence="8 9">ICMP 11288</strain>
    </source>
</reference>
<comment type="cofactor">
    <cofactor evidence="7">
        <name>Mg(2+)</name>
        <dbReference type="ChEBI" id="CHEBI:18420"/>
    </cofactor>
</comment>
<dbReference type="InterPro" id="IPR005493">
    <property type="entry name" value="RraA/RraA-like"/>
</dbReference>
<dbReference type="InterPro" id="IPR036704">
    <property type="entry name" value="RraA/RraA-like_sf"/>
</dbReference>
<proteinExistence type="predicted"/>
<keyword evidence="4" id="KW-0456">Lyase</keyword>
<evidence type="ECO:0000256" key="4">
    <source>
        <dbReference type="ARBA" id="ARBA00023239"/>
    </source>
</evidence>
<accession>A0A0W0HCS5</accession>
<dbReference type="RefSeq" id="WP_058422000.1">
    <property type="nucleotide sequence ID" value="NZ_LKEF01000050.1"/>
</dbReference>
<dbReference type="Pfam" id="PF03737">
    <property type="entry name" value="RraA-like"/>
    <property type="match status" value="1"/>
</dbReference>
<evidence type="ECO:0000256" key="3">
    <source>
        <dbReference type="ARBA" id="ARBA00022723"/>
    </source>
</evidence>
<sequence length="225" mass="24060">MSSGFRVLKRHKKVSAEWVAAARSVPVANISDSMNRMFAGGVDLRPLHSGRVMSGIALTVKCRPGDNLMLHYALDIAEPGDVIVVDGGGDLTNALTGELMISYAVKKGLEGFVINGAIRDSAYIRNGDFPVFAAGVTHRGPYKDGPGEVNVPISINGMVIHPGDLVVGDDDGFLAIPYEDAEWILEKASAKHATETQQLRDIASGNNSRAWVINALQTKGCIFDN</sequence>
<keyword evidence="7" id="KW-0460">Magnesium</keyword>
<dbReference type="GO" id="GO:0046872">
    <property type="term" value="F:metal ion binding"/>
    <property type="evidence" value="ECO:0007669"/>
    <property type="project" value="UniProtKB-KW"/>
</dbReference>
<evidence type="ECO:0000256" key="6">
    <source>
        <dbReference type="ARBA" id="ARBA00030169"/>
    </source>
</evidence>
<evidence type="ECO:0000256" key="7">
    <source>
        <dbReference type="PIRSR" id="PIRSR605493-1"/>
    </source>
</evidence>
<evidence type="ECO:0000313" key="8">
    <source>
        <dbReference type="EMBL" id="KTB58588.1"/>
    </source>
</evidence>
<protein>
    <recommendedName>
        <fullName evidence="2">Putative 4-hydroxy-4-methyl-2-oxoglutarate aldolase</fullName>
    </recommendedName>
    <alternativeName>
        <fullName evidence="5">Regulator of ribonuclease activity homolog</fullName>
    </alternativeName>
    <alternativeName>
        <fullName evidence="6">RraA-like protein</fullName>
    </alternativeName>
</protein>
<feature type="binding site" evidence="7">
    <location>
        <position position="119"/>
    </location>
    <ligand>
        <name>substrate</name>
    </ligand>
</feature>
<comment type="caution">
    <text evidence="8">The sequence shown here is derived from an EMBL/GenBank/DDBJ whole genome shotgun (WGS) entry which is preliminary data.</text>
</comment>
<dbReference type="EMBL" id="LKEF01000050">
    <property type="protein sequence ID" value="KTB58588.1"/>
    <property type="molecule type" value="Genomic_DNA"/>
</dbReference>
<keyword evidence="3 7" id="KW-0479">Metal-binding</keyword>
<dbReference type="Proteomes" id="UP000054197">
    <property type="component" value="Unassembled WGS sequence"/>
</dbReference>